<dbReference type="InterPro" id="IPR004547">
    <property type="entry name" value="Glucosamine6P_isomerase"/>
</dbReference>
<reference evidence="3" key="1">
    <citation type="submission" date="2020-02" db="EMBL/GenBank/DDBJ databases">
        <authorList>
            <person name="Meier V. D."/>
        </authorList>
    </citation>
    <scope>NUCLEOTIDE SEQUENCE</scope>
    <source>
        <strain evidence="3">AVDCRST_MAG19</strain>
    </source>
</reference>
<dbReference type="PANTHER" id="PTHR11280">
    <property type="entry name" value="GLUCOSAMINE-6-PHOSPHATE ISOMERASE"/>
    <property type="match status" value="1"/>
</dbReference>
<name>A0A6J4V1S0_9BACT</name>
<dbReference type="GO" id="GO:0004342">
    <property type="term" value="F:glucosamine-6-phosphate deaminase activity"/>
    <property type="evidence" value="ECO:0007669"/>
    <property type="project" value="UniProtKB-EC"/>
</dbReference>
<dbReference type="Pfam" id="PF01182">
    <property type="entry name" value="Glucosamine_iso"/>
    <property type="match status" value="1"/>
</dbReference>
<accession>A0A6J4V1S0</accession>
<dbReference type="GO" id="GO:0006043">
    <property type="term" value="P:glucosamine catabolic process"/>
    <property type="evidence" value="ECO:0007669"/>
    <property type="project" value="TreeGrafter"/>
</dbReference>
<dbReference type="GO" id="GO:0006046">
    <property type="term" value="P:N-acetylglucosamine catabolic process"/>
    <property type="evidence" value="ECO:0007669"/>
    <property type="project" value="TreeGrafter"/>
</dbReference>
<dbReference type="InterPro" id="IPR018321">
    <property type="entry name" value="Glucosamine6P_isomerase_CS"/>
</dbReference>
<dbReference type="GO" id="GO:0042802">
    <property type="term" value="F:identical protein binding"/>
    <property type="evidence" value="ECO:0007669"/>
    <property type="project" value="TreeGrafter"/>
</dbReference>
<dbReference type="Gene3D" id="3.40.50.1360">
    <property type="match status" value="1"/>
</dbReference>
<evidence type="ECO:0000259" key="2">
    <source>
        <dbReference type="Pfam" id="PF01182"/>
    </source>
</evidence>
<dbReference type="InterPro" id="IPR037171">
    <property type="entry name" value="NagB/RpiA_transferase-like"/>
</dbReference>
<evidence type="ECO:0000313" key="3">
    <source>
        <dbReference type="EMBL" id="CAA9566036.1"/>
    </source>
</evidence>
<dbReference type="AlphaFoldDB" id="A0A6J4V1S0"/>
<dbReference type="CDD" id="cd01399">
    <property type="entry name" value="GlcN6P_deaminase"/>
    <property type="match status" value="1"/>
</dbReference>
<feature type="domain" description="Glucosamine/galactosamine-6-phosphate isomerase" evidence="2">
    <location>
        <begin position="17"/>
        <end position="236"/>
    </location>
</feature>
<dbReference type="PANTHER" id="PTHR11280:SF5">
    <property type="entry name" value="GLUCOSAMINE-6-PHOSPHATE ISOMERASE"/>
    <property type="match status" value="1"/>
</dbReference>
<keyword evidence="1 3" id="KW-0378">Hydrolase</keyword>
<sequence>MSGAAAGFGLTIVPDARAMGGAAADAVAAAIHHAPEAAIAVPTGSTPLPMFEELVGRVRRGELDLSRAHLYCLDEYLGVTADDPNSLTGWLRRAFLEPAGVDPTRIHVVPAADADPAAAAARYEAELAERGGLALAVLGLGPNGHVAYNEPGTDAESRTRIVSLTPESIAQASAYWEGELPIPERAITVGVGTLREARRIVLIVSGAAKADILRRALQEPMSEAVPASWLRLEGERLTVIADEAAASRLD</sequence>
<dbReference type="PROSITE" id="PS01161">
    <property type="entry name" value="GLC_GALNAC_ISOMERASE"/>
    <property type="match status" value="1"/>
</dbReference>
<dbReference type="GO" id="GO:0019262">
    <property type="term" value="P:N-acetylneuraminate catabolic process"/>
    <property type="evidence" value="ECO:0007669"/>
    <property type="project" value="TreeGrafter"/>
</dbReference>
<protein>
    <submittedName>
        <fullName evidence="3">Glucosamine-6-phosphate deaminase</fullName>
        <ecNumber evidence="3">3.5.99.6</ecNumber>
    </submittedName>
</protein>
<dbReference type="GO" id="GO:0005737">
    <property type="term" value="C:cytoplasm"/>
    <property type="evidence" value="ECO:0007669"/>
    <property type="project" value="TreeGrafter"/>
</dbReference>
<gene>
    <name evidence="3" type="ORF">AVDCRST_MAG19-2268</name>
</gene>
<dbReference type="SUPFAM" id="SSF100950">
    <property type="entry name" value="NagB/RpiA/CoA transferase-like"/>
    <property type="match status" value="1"/>
</dbReference>
<dbReference type="EC" id="3.5.99.6" evidence="3"/>
<dbReference type="InterPro" id="IPR006148">
    <property type="entry name" value="Glc/Gal-6P_isomerase"/>
</dbReference>
<organism evidence="3">
    <name type="scientific">uncultured Thermomicrobiales bacterium</name>
    <dbReference type="NCBI Taxonomy" id="1645740"/>
    <lineage>
        <taxon>Bacteria</taxon>
        <taxon>Pseudomonadati</taxon>
        <taxon>Thermomicrobiota</taxon>
        <taxon>Thermomicrobia</taxon>
        <taxon>Thermomicrobiales</taxon>
        <taxon>environmental samples</taxon>
    </lineage>
</organism>
<dbReference type="EMBL" id="CADCWL010000104">
    <property type="protein sequence ID" value="CAA9566036.1"/>
    <property type="molecule type" value="Genomic_DNA"/>
</dbReference>
<evidence type="ECO:0000256" key="1">
    <source>
        <dbReference type="ARBA" id="ARBA00022801"/>
    </source>
</evidence>
<dbReference type="GO" id="GO:0005975">
    <property type="term" value="P:carbohydrate metabolic process"/>
    <property type="evidence" value="ECO:0007669"/>
    <property type="project" value="InterPro"/>
</dbReference>
<proteinExistence type="predicted"/>